<accession>A0A6J7D0H1</accession>
<dbReference type="AlphaFoldDB" id="A0A6J7D0H1"/>
<gene>
    <name evidence="1" type="ORF">UFOPK3444_00372</name>
</gene>
<dbReference type="Pfam" id="PF00702">
    <property type="entry name" value="Hydrolase"/>
    <property type="match status" value="1"/>
</dbReference>
<name>A0A6J7D0H1_9ZZZZ</name>
<reference evidence="1" key="1">
    <citation type="submission" date="2020-05" db="EMBL/GenBank/DDBJ databases">
        <authorList>
            <person name="Chiriac C."/>
            <person name="Salcher M."/>
            <person name="Ghai R."/>
            <person name="Kavagutti S V."/>
        </authorList>
    </citation>
    <scope>NUCLEOTIDE SEQUENCE</scope>
</reference>
<dbReference type="PANTHER" id="PTHR43434:SF1">
    <property type="entry name" value="PHOSPHOGLYCOLATE PHOSPHATASE"/>
    <property type="match status" value="1"/>
</dbReference>
<proteinExistence type="predicted"/>
<sequence length="221" mass="22939">MDGTLLRGAAEAHGRALEMATADAIGREVPTVQSIDPGGRTDREIIRVLAGEAGVDAESFEPLADRVITKAVEIYGATVEPDLSHCVLPGVAELVSGLSPRDDLVMGLLTGNIDRVAALKLGAAGISRHFDFEAGAFGSDHEDRAVLPGIARARATRGRVAWPRERTVIIGDTPRDIACARADRVGVIAVATGPHQASSLGEADAVADSAADLLALIEPLV</sequence>
<dbReference type="Gene3D" id="3.40.50.1000">
    <property type="entry name" value="HAD superfamily/HAD-like"/>
    <property type="match status" value="1"/>
</dbReference>
<evidence type="ECO:0000313" key="1">
    <source>
        <dbReference type="EMBL" id="CAB4864552.1"/>
    </source>
</evidence>
<dbReference type="InterPro" id="IPR050155">
    <property type="entry name" value="HAD-like_hydrolase_sf"/>
</dbReference>
<dbReference type="PANTHER" id="PTHR43434">
    <property type="entry name" value="PHOSPHOGLYCOLATE PHOSPHATASE"/>
    <property type="match status" value="1"/>
</dbReference>
<dbReference type="GO" id="GO:0006281">
    <property type="term" value="P:DNA repair"/>
    <property type="evidence" value="ECO:0007669"/>
    <property type="project" value="TreeGrafter"/>
</dbReference>
<dbReference type="InterPro" id="IPR023214">
    <property type="entry name" value="HAD_sf"/>
</dbReference>
<dbReference type="InterPro" id="IPR023198">
    <property type="entry name" value="PGP-like_dom2"/>
</dbReference>
<organism evidence="1">
    <name type="scientific">freshwater metagenome</name>
    <dbReference type="NCBI Taxonomy" id="449393"/>
    <lineage>
        <taxon>unclassified sequences</taxon>
        <taxon>metagenomes</taxon>
        <taxon>ecological metagenomes</taxon>
    </lineage>
</organism>
<protein>
    <submittedName>
        <fullName evidence="1">Unannotated protein</fullName>
    </submittedName>
</protein>
<dbReference type="EMBL" id="CAFBLU010000004">
    <property type="protein sequence ID" value="CAB4864552.1"/>
    <property type="molecule type" value="Genomic_DNA"/>
</dbReference>
<dbReference type="InterPro" id="IPR036412">
    <property type="entry name" value="HAD-like_sf"/>
</dbReference>
<dbReference type="GO" id="GO:0008967">
    <property type="term" value="F:phosphoglycolate phosphatase activity"/>
    <property type="evidence" value="ECO:0007669"/>
    <property type="project" value="TreeGrafter"/>
</dbReference>
<dbReference type="Gene3D" id="1.10.150.240">
    <property type="entry name" value="Putative phosphatase, domain 2"/>
    <property type="match status" value="1"/>
</dbReference>
<dbReference type="SUPFAM" id="SSF56784">
    <property type="entry name" value="HAD-like"/>
    <property type="match status" value="1"/>
</dbReference>